<dbReference type="Proteomes" id="UP000639772">
    <property type="component" value="Chromosome 9"/>
</dbReference>
<dbReference type="AlphaFoldDB" id="A0A835QFD5"/>
<dbReference type="InterPro" id="IPR015943">
    <property type="entry name" value="WD40/YVTN_repeat-like_dom_sf"/>
</dbReference>
<dbReference type="InterPro" id="IPR051150">
    <property type="entry name" value="SWT21/TCAB1_mRNA_Telomere"/>
</dbReference>
<organism evidence="2 3">
    <name type="scientific">Vanilla planifolia</name>
    <name type="common">Vanilla</name>
    <dbReference type="NCBI Taxonomy" id="51239"/>
    <lineage>
        <taxon>Eukaryota</taxon>
        <taxon>Viridiplantae</taxon>
        <taxon>Streptophyta</taxon>
        <taxon>Embryophyta</taxon>
        <taxon>Tracheophyta</taxon>
        <taxon>Spermatophyta</taxon>
        <taxon>Magnoliopsida</taxon>
        <taxon>Liliopsida</taxon>
        <taxon>Asparagales</taxon>
        <taxon>Orchidaceae</taxon>
        <taxon>Vanilloideae</taxon>
        <taxon>Vanilleae</taxon>
        <taxon>Vanilla</taxon>
    </lineage>
</organism>
<dbReference type="InterPro" id="IPR001680">
    <property type="entry name" value="WD40_rpt"/>
</dbReference>
<dbReference type="PANTHER" id="PTHR13211:SF0">
    <property type="entry name" value="TELOMERASE CAJAL BODY PROTEIN 1"/>
    <property type="match status" value="1"/>
</dbReference>
<feature type="region of interest" description="Disordered" evidence="1">
    <location>
        <begin position="1"/>
        <end position="28"/>
    </location>
</feature>
<dbReference type="EMBL" id="JADCNM010000009">
    <property type="protein sequence ID" value="KAG0468092.1"/>
    <property type="molecule type" value="Genomic_DNA"/>
</dbReference>
<accession>A0A835QFD5</accession>
<gene>
    <name evidence="2" type="ORF">HPP92_017420</name>
</gene>
<evidence type="ECO:0000313" key="3">
    <source>
        <dbReference type="Proteomes" id="UP000639772"/>
    </source>
</evidence>
<dbReference type="SMART" id="SM00320">
    <property type="entry name" value="WD40"/>
    <property type="match status" value="6"/>
</dbReference>
<evidence type="ECO:0000256" key="1">
    <source>
        <dbReference type="SAM" id="MobiDB-lite"/>
    </source>
</evidence>
<dbReference type="InterPro" id="IPR036322">
    <property type="entry name" value="WD40_repeat_dom_sf"/>
</dbReference>
<sequence>MGEAGKSNVPEEGEIDPSKEEEIKEMSNTVDEAAAEGFSWPAFRFDIPRRIYHFAHQFRGSSNPNNFFKGVKWSPDGSSFLTCSDDNSLRLFYLPEDAYYHTGYLEECQISQDSYASSLILNEAEMVYDYCWYPFMSILDLTTCVFISTTRDHPIHLWDAVSGELRGTYRAYDTMDEISAALSISFNAAGSKVFAGYNKYIRVFDIHRPGRDFEQFSLAKRDAGPSGIVSSIAFPPTSSGMFAIGSYSQTTAVYVEDNMELLYLLHGQIGGVTQVQFSKDGNYIYTGGRKDPYILCWDVRNTVGVLYKLYRSSEYTNQRISFDIEPSGRYLGTGGQDGIVHIYDLQSGEWVSGFQGASDTVNCFSFHPSLPLAALSSGNRRFFIPDDVEESFNLSGDENCTSIWKFCDPIGFEDDSVQKD</sequence>
<protein>
    <recommendedName>
        <fullName evidence="4">Telomerase Cajal body protein 1</fullName>
    </recommendedName>
</protein>
<dbReference type="Gene3D" id="2.130.10.10">
    <property type="entry name" value="YVTN repeat-like/Quinoprotein amine dehydrogenase"/>
    <property type="match status" value="3"/>
</dbReference>
<dbReference type="PANTHER" id="PTHR13211">
    <property type="entry name" value="TELOMERASE CAJAL BODY PROTEIN 1"/>
    <property type="match status" value="1"/>
</dbReference>
<name>A0A835QFD5_VANPL</name>
<dbReference type="Pfam" id="PF00400">
    <property type="entry name" value="WD40"/>
    <property type="match status" value="2"/>
</dbReference>
<dbReference type="SUPFAM" id="SSF50978">
    <property type="entry name" value="WD40 repeat-like"/>
    <property type="match status" value="1"/>
</dbReference>
<evidence type="ECO:0000313" key="2">
    <source>
        <dbReference type="EMBL" id="KAG0468092.1"/>
    </source>
</evidence>
<comment type="caution">
    <text evidence="2">The sequence shown here is derived from an EMBL/GenBank/DDBJ whole genome shotgun (WGS) entry which is preliminary data.</text>
</comment>
<feature type="compositionally biased region" description="Basic and acidic residues" evidence="1">
    <location>
        <begin position="16"/>
        <end position="25"/>
    </location>
</feature>
<proteinExistence type="predicted"/>
<reference evidence="2 3" key="1">
    <citation type="journal article" date="2020" name="Nat. Food">
        <title>A phased Vanilla planifolia genome enables genetic improvement of flavour and production.</title>
        <authorList>
            <person name="Hasing T."/>
            <person name="Tang H."/>
            <person name="Brym M."/>
            <person name="Khazi F."/>
            <person name="Huang T."/>
            <person name="Chambers A.H."/>
        </authorList>
    </citation>
    <scope>NUCLEOTIDE SEQUENCE [LARGE SCALE GENOMIC DNA]</scope>
    <source>
        <tissue evidence="2">Leaf</tissue>
    </source>
</reference>
<evidence type="ECO:0008006" key="4">
    <source>
        <dbReference type="Google" id="ProtNLM"/>
    </source>
</evidence>
<dbReference type="OrthoDB" id="239865at2759"/>